<protein>
    <submittedName>
        <fullName evidence="1">Uncharacterized protein</fullName>
    </submittedName>
</protein>
<proteinExistence type="predicted"/>
<evidence type="ECO:0000313" key="1">
    <source>
        <dbReference type="EMBL" id="AFT71145.1"/>
    </source>
</evidence>
<sequence length="473" mass="49302">MVEDSTGDVIFGTNPFSFPQFPAEPTVFRWTFAEVPVNAVATPADPGDDSDGFGSSFEPRGLFSVDTDDNVYFGGGGGRNGNGLFRLAADGTLVRLVEFENYAEGSGNSTVYKKGQYPAALLVDEANRTLYGINVRDQSAGAGDPEGLPDGDESAGTLFSIDLSDVATDGTTPVTILHTFAKEAEGEIKGSDSGQQALVQVGDWLYGTTTTALWRFKPGTPGSFALVHTFAEEQDDGITPWGPLVLAADGHVYGTARRTVTAEDEPSGAGVLFRVMIGQADNHSDDEYEILHRFDVEIDGAFPVGLTAGPVVEQMQTLYGATKRGGNSGDALNTNDADGYGTLFAVDIELPVTADIQLSADPQTITLGESTTLTWSVSNADNCAGDGDWGGNKASEGSESLTPPLDGEFTYILGCTDGGDERVEASVTVTVEPVDNGGNGGGSSGGGGGGTLSLLWLSALGFLAARRRRAVNL</sequence>
<dbReference type="EMBL" id="CP003466">
    <property type="protein sequence ID" value="AFT71145.1"/>
    <property type="molecule type" value="Genomic_DNA"/>
</dbReference>
<accession>K0CFM1</accession>
<name>K0CFM1_ALCDB</name>
<dbReference type="Proteomes" id="UP000006286">
    <property type="component" value="Chromosome"/>
</dbReference>
<gene>
    <name evidence="1" type="ordered locus">B5T_02877</name>
</gene>
<dbReference type="PATRIC" id="fig|930169.3.peg.2837"/>
<dbReference type="HOGENOM" id="CLU_577013_0_0_6"/>
<evidence type="ECO:0000313" key="2">
    <source>
        <dbReference type="Proteomes" id="UP000006286"/>
    </source>
</evidence>
<dbReference type="eggNOG" id="ENOG5033TT3">
    <property type="taxonomic scope" value="Bacteria"/>
</dbReference>
<dbReference type="AlphaFoldDB" id="K0CFM1"/>
<organism evidence="1 2">
    <name type="scientific">Alcanivorax dieselolei (strain DSM 16502 / CGMCC 1.3690 / MCCC 1A00001 / B-5)</name>
    <name type="common">Alloalcanivorax dieselolei</name>
    <dbReference type="NCBI Taxonomy" id="930169"/>
    <lineage>
        <taxon>Bacteria</taxon>
        <taxon>Pseudomonadati</taxon>
        <taxon>Pseudomonadota</taxon>
        <taxon>Gammaproteobacteria</taxon>
        <taxon>Oceanospirillales</taxon>
        <taxon>Alcanivoracaceae</taxon>
        <taxon>Alloalcanivorax</taxon>
    </lineage>
</organism>
<keyword evidence="2" id="KW-1185">Reference proteome</keyword>
<reference evidence="1 2" key="1">
    <citation type="journal article" date="2012" name="J. Bacteriol.">
        <title>Complete genome sequence of Alcanivorax dieselolei type strain B5.</title>
        <authorList>
            <person name="Lai Q."/>
            <person name="Li W."/>
            <person name="Shao Z."/>
        </authorList>
    </citation>
    <scope>NUCLEOTIDE SEQUENCE [LARGE SCALE GENOMIC DNA]</scope>
    <source>
        <strain evidence="2">DSM 16502 / CGMCC 1.3690 / B-5</strain>
    </source>
</reference>
<dbReference type="STRING" id="930169.B5T_02877"/>
<dbReference type="KEGG" id="adi:B5T_02877"/>